<feature type="binding site" evidence="7">
    <location>
        <begin position="185"/>
        <end position="186"/>
    </location>
    <ligand>
        <name>substrate</name>
    </ligand>
</feature>
<accession>A0A1C0AYH4</accession>
<evidence type="ECO:0000256" key="5">
    <source>
        <dbReference type="ARBA" id="ARBA00023235"/>
    </source>
</evidence>
<keyword evidence="4 7" id="KW-0573">Peptidoglycan synthesis</keyword>
<dbReference type="UniPathway" id="UPA00219"/>
<dbReference type="PANTHER" id="PTHR21198:SF3">
    <property type="entry name" value="GLUTAMATE RACEMASE"/>
    <property type="match status" value="1"/>
</dbReference>
<dbReference type="EMBL" id="CP036246">
    <property type="protein sequence ID" value="QEP41356.1"/>
    <property type="molecule type" value="Genomic_DNA"/>
</dbReference>
<comment type="catalytic activity">
    <reaction evidence="1 7">
        <text>L-glutamate = D-glutamate</text>
        <dbReference type="Rhea" id="RHEA:12813"/>
        <dbReference type="ChEBI" id="CHEBI:29985"/>
        <dbReference type="ChEBI" id="CHEBI:29986"/>
        <dbReference type="EC" id="5.1.1.3"/>
    </reaction>
</comment>
<dbReference type="Pfam" id="PF01177">
    <property type="entry name" value="Asp_Glu_race"/>
    <property type="match status" value="1"/>
</dbReference>
<evidence type="ECO:0000256" key="1">
    <source>
        <dbReference type="ARBA" id="ARBA00001602"/>
    </source>
</evidence>
<evidence type="ECO:0000313" key="9">
    <source>
        <dbReference type="EMBL" id="QEP41356.1"/>
    </source>
</evidence>
<dbReference type="PROSITE" id="PS00924">
    <property type="entry name" value="ASP_GLU_RACEMASE_2"/>
    <property type="match status" value="1"/>
</dbReference>
<dbReference type="AlphaFoldDB" id="A0A1C0AYH4"/>
<feature type="binding site" evidence="7">
    <location>
        <begin position="39"/>
        <end position="40"/>
    </location>
    <ligand>
        <name>substrate</name>
    </ligand>
</feature>
<comment type="similarity">
    <text evidence="7">Belongs to the aspartate/glutamate racemases family.</text>
</comment>
<comment type="function">
    <text evidence="7">Provides the (R)-glutamate required for cell wall biosynthesis.</text>
</comment>
<dbReference type="InterPro" id="IPR001920">
    <property type="entry name" value="Asp/Glu_race"/>
</dbReference>
<keyword evidence="6 7" id="KW-0961">Cell wall biogenesis/degradation</keyword>
<dbReference type="OrthoDB" id="9801055at2"/>
<organism evidence="9 11">
    <name type="scientific">Arcobacter porcinus</name>
    <dbReference type="NCBI Taxonomy" id="1935204"/>
    <lineage>
        <taxon>Bacteria</taxon>
        <taxon>Pseudomonadati</taxon>
        <taxon>Campylobacterota</taxon>
        <taxon>Epsilonproteobacteria</taxon>
        <taxon>Campylobacterales</taxon>
        <taxon>Arcobacteraceae</taxon>
        <taxon>Arcobacter</taxon>
    </lineage>
</organism>
<evidence type="ECO:0000313" key="10">
    <source>
        <dbReference type="Proteomes" id="UP000093159"/>
    </source>
</evidence>
<reference evidence="8 10" key="1">
    <citation type="submission" date="2015-05" db="EMBL/GenBank/DDBJ databases">
        <authorList>
            <person name="Rovetto F."/>
            <person name="Cocolin L."/>
            <person name="Illeghems K."/>
            <person name="Van Nieuwerburgh F."/>
            <person name="Houf K."/>
        </authorList>
    </citation>
    <scope>NUCLEOTIDE SEQUENCE [LARGE SCALE GENOMIC DNA]</scope>
    <source>
        <strain evidence="8 10">117434</strain>
    </source>
</reference>
<dbReference type="InterPro" id="IPR015942">
    <property type="entry name" value="Asp/Glu/hydantoin_racemase"/>
</dbReference>
<feature type="active site" description="Proton donor/acceptor" evidence="7">
    <location>
        <position position="71"/>
    </location>
</feature>
<reference evidence="9 11" key="2">
    <citation type="submission" date="2019-09" db="EMBL/GenBank/DDBJ databases">
        <title>Complete genome sequencing of four Arcobacter species reveals a diverse suite of mobile elements.</title>
        <authorList>
            <person name="Miller W.G."/>
            <person name="Yee E."/>
            <person name="Bono J.L."/>
        </authorList>
    </citation>
    <scope>NUCLEOTIDE SEQUENCE [LARGE SCALE GENOMIC DNA]</scope>
    <source>
        <strain evidence="9 11">CCUG 56899</strain>
    </source>
</reference>
<feature type="binding site" evidence="7">
    <location>
        <begin position="7"/>
        <end position="8"/>
    </location>
    <ligand>
        <name>substrate</name>
    </ligand>
</feature>
<dbReference type="Proteomes" id="UP000322644">
    <property type="component" value="Chromosome"/>
</dbReference>
<dbReference type="InterPro" id="IPR033134">
    <property type="entry name" value="Asp/Glu_racemase_AS_2"/>
</dbReference>
<dbReference type="FunFam" id="3.40.50.1860:FF:000001">
    <property type="entry name" value="Glutamate racemase"/>
    <property type="match status" value="1"/>
</dbReference>
<dbReference type="GO" id="GO:0071555">
    <property type="term" value="P:cell wall organization"/>
    <property type="evidence" value="ECO:0007669"/>
    <property type="project" value="UniProtKB-KW"/>
</dbReference>
<dbReference type="HAMAP" id="MF_00258">
    <property type="entry name" value="Glu_racemase"/>
    <property type="match status" value="1"/>
</dbReference>
<dbReference type="InterPro" id="IPR004391">
    <property type="entry name" value="Glu_race"/>
</dbReference>
<evidence type="ECO:0000256" key="3">
    <source>
        <dbReference type="ARBA" id="ARBA00022960"/>
    </source>
</evidence>
<dbReference type="EC" id="5.1.1.3" evidence="2 7"/>
<protein>
    <recommendedName>
        <fullName evidence="2 7">Glutamate racemase</fullName>
        <ecNumber evidence="2 7">5.1.1.3</ecNumber>
    </recommendedName>
</protein>
<dbReference type="PANTHER" id="PTHR21198">
    <property type="entry name" value="GLUTAMATE RACEMASE"/>
    <property type="match status" value="1"/>
</dbReference>
<evidence type="ECO:0000256" key="6">
    <source>
        <dbReference type="ARBA" id="ARBA00023316"/>
    </source>
</evidence>
<evidence type="ECO:0000256" key="2">
    <source>
        <dbReference type="ARBA" id="ARBA00013090"/>
    </source>
</evidence>
<dbReference type="GO" id="GO:0008360">
    <property type="term" value="P:regulation of cell shape"/>
    <property type="evidence" value="ECO:0007669"/>
    <property type="project" value="UniProtKB-KW"/>
</dbReference>
<comment type="pathway">
    <text evidence="7">Cell wall biogenesis; peptidoglycan biosynthesis.</text>
</comment>
<dbReference type="GO" id="GO:0009252">
    <property type="term" value="P:peptidoglycan biosynthetic process"/>
    <property type="evidence" value="ECO:0007669"/>
    <property type="project" value="UniProtKB-UniRule"/>
</dbReference>
<dbReference type="GO" id="GO:0008881">
    <property type="term" value="F:glutamate racemase activity"/>
    <property type="evidence" value="ECO:0007669"/>
    <property type="project" value="UniProtKB-UniRule"/>
</dbReference>
<gene>
    <name evidence="7 9" type="primary">murI</name>
    <name evidence="8" type="synonym">racE</name>
    <name evidence="8" type="ORF">AAX28_00203</name>
    <name evidence="9" type="ORF">APORC_1795</name>
</gene>
<dbReference type="PROSITE" id="PS00923">
    <property type="entry name" value="ASP_GLU_RACEMASE_1"/>
    <property type="match status" value="1"/>
</dbReference>
<evidence type="ECO:0000313" key="11">
    <source>
        <dbReference type="Proteomes" id="UP000322644"/>
    </source>
</evidence>
<keyword evidence="5 7" id="KW-0413">Isomerase</keyword>
<proteinExistence type="inferred from homology"/>
<evidence type="ECO:0000313" key="8">
    <source>
        <dbReference type="EMBL" id="OCL92668.1"/>
    </source>
</evidence>
<dbReference type="Proteomes" id="UP000093159">
    <property type="component" value="Unassembled WGS sequence"/>
</dbReference>
<dbReference type="Gene3D" id="3.40.50.1860">
    <property type="match status" value="2"/>
</dbReference>
<dbReference type="EMBL" id="LDIR01000001">
    <property type="protein sequence ID" value="OCL92668.1"/>
    <property type="molecule type" value="Genomic_DNA"/>
</dbReference>
<name>A0A1C0AYH4_9BACT</name>
<reference evidence="9 11" key="3">
    <citation type="submission" date="2019-09" db="EMBL/GenBank/DDBJ databases">
        <title>Taxonomic note: a critical rebuttal of the proposed division of the genus Arcobacter into six genera, emended descriptions of Arcobacter anaerophilus and the genus Arcobacter, and an assessment of genus-level boundaries for Epsilonproteobacteria using in silico genomic comparator tools.</title>
        <authorList>
            <person name="On S.L.W."/>
            <person name="Miller W.G."/>
            <person name="Biggs P."/>
            <person name="Cornelius A."/>
            <person name="Vandamme P."/>
        </authorList>
    </citation>
    <scope>NUCLEOTIDE SEQUENCE [LARGE SCALE GENOMIC DNA]</scope>
    <source>
        <strain evidence="9 11">CCUG 56899</strain>
    </source>
</reference>
<keyword evidence="10" id="KW-1185">Reference proteome</keyword>
<sequence>MRVGLFDSGIGGLTILNTIVKNMKNIEFFYVADTLFAPYGEKDTKEILKRCDDITNYLINEHKIDILVVACNTATSISIKHLREKYKSLPIIGVEPALKPAIEFSKTKSIAILATPSTINGSKYKELVEKLSNNQELNLYHIACSGLAKKIEEADIEESSLNLFLKNYLEELRDKNIDSVVLGCTHYPIIKNSIKSFFENDTKLYDSADAIAKRLKELIKDKIKSEKEQRVTILYSSKINFDMVNIILKDCKYDLRECKI</sequence>
<evidence type="ECO:0000256" key="7">
    <source>
        <dbReference type="HAMAP-Rule" id="MF_00258"/>
    </source>
</evidence>
<evidence type="ECO:0000256" key="4">
    <source>
        <dbReference type="ARBA" id="ARBA00022984"/>
    </source>
</evidence>
<dbReference type="NCBIfam" id="TIGR00067">
    <property type="entry name" value="glut_race"/>
    <property type="match status" value="1"/>
</dbReference>
<keyword evidence="3 7" id="KW-0133">Cell shape</keyword>
<dbReference type="RefSeq" id="WP_066171991.1">
    <property type="nucleotide sequence ID" value="NZ_CP036246.2"/>
</dbReference>
<dbReference type="SUPFAM" id="SSF53681">
    <property type="entry name" value="Aspartate/glutamate racemase"/>
    <property type="match status" value="2"/>
</dbReference>
<dbReference type="InterPro" id="IPR018187">
    <property type="entry name" value="Asp/Glu_racemase_AS_1"/>
</dbReference>
<dbReference type="KEGG" id="apoc:APORC_1795"/>
<feature type="active site" description="Proton donor/acceptor" evidence="7">
    <location>
        <position position="184"/>
    </location>
</feature>
<feature type="binding site" evidence="7">
    <location>
        <begin position="72"/>
        <end position="73"/>
    </location>
    <ligand>
        <name>substrate</name>
    </ligand>
</feature>